<dbReference type="EMBL" id="JAKOGI010001206">
    <property type="protein sequence ID" value="KAJ8426982.1"/>
    <property type="molecule type" value="Genomic_DNA"/>
</dbReference>
<reference evidence="1" key="1">
    <citation type="submission" date="2022-04" db="EMBL/GenBank/DDBJ databases">
        <title>Carnegiea gigantea Genome sequencing and assembly v2.</title>
        <authorList>
            <person name="Copetti D."/>
            <person name="Sanderson M.J."/>
            <person name="Burquez A."/>
            <person name="Wojciechowski M.F."/>
        </authorList>
    </citation>
    <scope>NUCLEOTIDE SEQUENCE</scope>
    <source>
        <strain evidence="1">SGP5-SGP5p</strain>
        <tissue evidence="1">Aerial part</tissue>
    </source>
</reference>
<dbReference type="AlphaFoldDB" id="A0A9Q1GSM1"/>
<sequence>MQEILDQQIAEEVAEAEGEDAIASIGAARRNANEFACHTTYAVTGIGTAYGVKKVDTVRGRYQNPYKVNNAISLVPPRYVKQVCIYHRIFHVKNFQFLTDGKIATTIASSKNLLQQKMKAQGKGYKDKCYDAIRKSVEERFNNLLNELVSQDHKAALAEARTIGEELADIYDYVAPCFPPSLATLTGQVQEMNKMLVTLLEKDKGPPKAGSNLDDSLYAPSAGSRGIGLSEKACYLGHGSYSAVGFVKIHIFSLVAFQRGQDTTLRVNGCKALRKDAMLGNRRIAWRNDMNLA</sequence>
<evidence type="ECO:0000313" key="1">
    <source>
        <dbReference type="EMBL" id="KAJ8426982.1"/>
    </source>
</evidence>
<protein>
    <submittedName>
        <fullName evidence="1">Uncharacterized protein</fullName>
    </submittedName>
</protein>
<dbReference type="Pfam" id="PF06046">
    <property type="entry name" value="Sec6"/>
    <property type="match status" value="1"/>
</dbReference>
<organism evidence="1 2">
    <name type="scientific">Carnegiea gigantea</name>
    <dbReference type="NCBI Taxonomy" id="171969"/>
    <lineage>
        <taxon>Eukaryota</taxon>
        <taxon>Viridiplantae</taxon>
        <taxon>Streptophyta</taxon>
        <taxon>Embryophyta</taxon>
        <taxon>Tracheophyta</taxon>
        <taxon>Spermatophyta</taxon>
        <taxon>Magnoliopsida</taxon>
        <taxon>eudicotyledons</taxon>
        <taxon>Gunneridae</taxon>
        <taxon>Pentapetalae</taxon>
        <taxon>Caryophyllales</taxon>
        <taxon>Cactineae</taxon>
        <taxon>Cactaceae</taxon>
        <taxon>Cactoideae</taxon>
        <taxon>Echinocereeae</taxon>
        <taxon>Carnegiea</taxon>
    </lineage>
</organism>
<dbReference type="OrthoDB" id="190098at2759"/>
<dbReference type="PANTHER" id="PTHR21292">
    <property type="entry name" value="EXOCYST COMPLEX COMPONENT SEC6-RELATED"/>
    <property type="match status" value="1"/>
</dbReference>
<accession>A0A9Q1GSM1</accession>
<proteinExistence type="predicted"/>
<gene>
    <name evidence="1" type="ORF">Cgig2_033930</name>
</gene>
<name>A0A9Q1GSM1_9CARY</name>
<dbReference type="PANTHER" id="PTHR21292:SF1">
    <property type="entry name" value="EXOCYST COMPLEX COMPONENT 3"/>
    <property type="match status" value="1"/>
</dbReference>
<evidence type="ECO:0000313" key="2">
    <source>
        <dbReference type="Proteomes" id="UP001153076"/>
    </source>
</evidence>
<dbReference type="InterPro" id="IPR010326">
    <property type="entry name" value="EXOC3/Sec6"/>
</dbReference>
<keyword evidence="2" id="KW-1185">Reference proteome</keyword>
<dbReference type="Proteomes" id="UP001153076">
    <property type="component" value="Unassembled WGS sequence"/>
</dbReference>
<dbReference type="GO" id="GO:0000149">
    <property type="term" value="F:SNARE binding"/>
    <property type="evidence" value="ECO:0007669"/>
    <property type="project" value="TreeGrafter"/>
</dbReference>
<dbReference type="GO" id="GO:0000145">
    <property type="term" value="C:exocyst"/>
    <property type="evidence" value="ECO:0007669"/>
    <property type="project" value="InterPro"/>
</dbReference>
<comment type="caution">
    <text evidence="1">The sequence shown here is derived from an EMBL/GenBank/DDBJ whole genome shotgun (WGS) entry which is preliminary data.</text>
</comment>
<dbReference type="GO" id="GO:0006887">
    <property type="term" value="P:exocytosis"/>
    <property type="evidence" value="ECO:0007669"/>
    <property type="project" value="InterPro"/>
</dbReference>
<dbReference type="GO" id="GO:0051601">
    <property type="term" value="P:exocyst localization"/>
    <property type="evidence" value="ECO:0007669"/>
    <property type="project" value="TreeGrafter"/>
</dbReference>